<protein>
    <recommendedName>
        <fullName evidence="5">GlyGly-CTERM sorting domain-containing protein</fullName>
    </recommendedName>
</protein>
<dbReference type="OrthoDB" id="4463518at2"/>
<sequence>MALTRLLAAAVGLVLGATVSADVIKTDNLVVQGNQCLGTDCVSGETFTDHSFVLKENNDRIRWLDTSATTEAVRRNLEGGYLDSELGNSWRVEANESSNGGDNRFYIQLYGTDKAAVISDGTAPDYDCSDPFNPVVNGTIPAGQPAETMNCQPLVDYARLTSVELSSSANGGVAIGGDSELTNGEVSVGNDSALRRLTQVASAIAQTDVVIKSQMEASLISEQLASADDIEAMLDDIESQIIALELQVFGAPNGGNGGGGAGHWLLFGLLSLLWLRSRRR</sequence>
<proteinExistence type="predicted"/>
<dbReference type="Proteomes" id="UP000199675">
    <property type="component" value="Unassembled WGS sequence"/>
</dbReference>
<dbReference type="STRING" id="488533.SAMN04487960_10458"/>
<dbReference type="EMBL" id="FNNE01000010">
    <property type="protein sequence ID" value="SDX52902.1"/>
    <property type="molecule type" value="Genomic_DNA"/>
</dbReference>
<keyword evidence="1" id="KW-0732">Signal</keyword>
<reference evidence="2 4" key="1">
    <citation type="submission" date="2016-10" db="EMBL/GenBank/DDBJ databases">
        <authorList>
            <person name="de Groot N.N."/>
        </authorList>
    </citation>
    <scope>NUCLEOTIDE SEQUENCE [LARGE SCALE GENOMIC DNA]</scope>
    <source>
        <strain evidence="2 4">CGMCC 1.7059</strain>
    </source>
</reference>
<accession>A0A1H2W584</accession>
<dbReference type="InterPro" id="IPR011049">
    <property type="entry name" value="Serralysin-like_metalloprot_C"/>
</dbReference>
<evidence type="ECO:0000256" key="1">
    <source>
        <dbReference type="SAM" id="SignalP"/>
    </source>
</evidence>
<feature type="signal peptide" evidence="1">
    <location>
        <begin position="1"/>
        <end position="21"/>
    </location>
</feature>
<dbReference type="EMBL" id="FNNE01000004">
    <property type="protein sequence ID" value="SDW75813.1"/>
    <property type="molecule type" value="Genomic_DNA"/>
</dbReference>
<gene>
    <name evidence="2" type="ORF">SAMN04487960_10458</name>
    <name evidence="3" type="ORF">SAMN04487960_110157</name>
</gene>
<organism evidence="2 4">
    <name type="scientific">Marinobacter mobilis</name>
    <dbReference type="NCBI Taxonomy" id="488533"/>
    <lineage>
        <taxon>Bacteria</taxon>
        <taxon>Pseudomonadati</taxon>
        <taxon>Pseudomonadota</taxon>
        <taxon>Gammaproteobacteria</taxon>
        <taxon>Pseudomonadales</taxon>
        <taxon>Marinobacteraceae</taxon>
        <taxon>Marinobacter</taxon>
    </lineage>
</organism>
<evidence type="ECO:0000313" key="2">
    <source>
        <dbReference type="EMBL" id="SDW75813.1"/>
    </source>
</evidence>
<dbReference type="RefSeq" id="WP_091812313.1">
    <property type="nucleotide sequence ID" value="NZ_FNNE01000004.1"/>
</dbReference>
<dbReference type="AlphaFoldDB" id="A0A1H2W584"/>
<evidence type="ECO:0000313" key="4">
    <source>
        <dbReference type="Proteomes" id="UP000199675"/>
    </source>
</evidence>
<keyword evidence="4" id="KW-1185">Reference proteome</keyword>
<name>A0A1H2W584_9GAMM</name>
<evidence type="ECO:0000313" key="3">
    <source>
        <dbReference type="EMBL" id="SDX52902.1"/>
    </source>
</evidence>
<evidence type="ECO:0008006" key="5">
    <source>
        <dbReference type="Google" id="ProtNLM"/>
    </source>
</evidence>
<feature type="chain" id="PRO_5015065412" description="GlyGly-CTERM sorting domain-containing protein" evidence="1">
    <location>
        <begin position="22"/>
        <end position="280"/>
    </location>
</feature>
<dbReference type="Gene3D" id="2.150.10.10">
    <property type="entry name" value="Serralysin-like metalloprotease, C-terminal"/>
    <property type="match status" value="1"/>
</dbReference>